<accession>A0ACD5DG93</accession>
<gene>
    <name evidence="1" type="ORF">O0236_003635</name>
</gene>
<keyword evidence="2" id="KW-1185">Reference proteome</keyword>
<dbReference type="Proteomes" id="UP001149860">
    <property type="component" value="Chromosome"/>
</dbReference>
<keyword evidence="1" id="KW-0645">Protease</keyword>
<evidence type="ECO:0000313" key="2">
    <source>
        <dbReference type="Proteomes" id="UP001149860"/>
    </source>
</evidence>
<keyword evidence="1" id="KW-0031">Aminopeptidase</keyword>
<reference evidence="1" key="1">
    <citation type="submission" date="2024-08" db="EMBL/GenBank/DDBJ databases">
        <title>Lentilactobacillus sp. nov., isolated from tree bark.</title>
        <authorList>
            <person name="Phuengjayaem S."/>
            <person name="Tanasupawat S."/>
        </authorList>
    </citation>
    <scope>NUCLEOTIDE SEQUENCE</scope>
    <source>
        <strain evidence="1">SPB1-3</strain>
    </source>
</reference>
<proteinExistence type="predicted"/>
<keyword evidence="1" id="KW-0378">Hydrolase</keyword>
<name>A0ACD5DG93_9LACO</name>
<protein>
    <submittedName>
        <fullName evidence="1">Aminopeptidase C</fullName>
    </submittedName>
</protein>
<evidence type="ECO:0000313" key="1">
    <source>
        <dbReference type="EMBL" id="XFD40404.1"/>
    </source>
</evidence>
<dbReference type="EMBL" id="CP168151">
    <property type="protein sequence ID" value="XFD40404.1"/>
    <property type="molecule type" value="Genomic_DNA"/>
</dbReference>
<sequence>MTSEIKLDQIKRYQKNLDDDHSSAVIRRAVTHKGILGTSSDFNSDSAMEPVFSIDLSTGKVADQKQSGRCWMFAALNTMRVRVMNSFKVEDDFELSQNYTNFWDKFEKSNYFLENVIRTANEPLSSRKVAWLMTTPQQDGGQWDMLCALIEKYGIVPKSVMPETFSSSSSRELNKFLNLKLRHDAVILRELVANKATDEELSQTKDKMLNEIYKMLSYSLGEPVDQFDFEYRDKDNNYHIEKGITPKEFFDKYVGIDLNDYVSLINSPTADKPFDKTYTIEMLGNVEGGRQVKHLNLEMAALKDLAIKQLESGETVWFGSDVGQSSDTKKGIMDTRLYAPDELFSTDLSLSKSERLDYGESLMTHAMVITGVDLVDGKPTKWKVENSWGEKPGNKGYFVMSDEWMNEFVYQFVINKKYLSDEQLTAQKQEPTILDPWDPMGALA</sequence>
<organism evidence="1 2">
    <name type="scientific">Lentilactobacillus terminaliae</name>
    <dbReference type="NCBI Taxonomy" id="3003483"/>
    <lineage>
        <taxon>Bacteria</taxon>
        <taxon>Bacillati</taxon>
        <taxon>Bacillota</taxon>
        <taxon>Bacilli</taxon>
        <taxon>Lactobacillales</taxon>
        <taxon>Lactobacillaceae</taxon>
        <taxon>Lentilactobacillus</taxon>
    </lineage>
</organism>